<name>A0AB39S4P9_9ACTN</name>
<dbReference type="AlphaFoldDB" id="A0AB39S4P9"/>
<feature type="transmembrane region" description="Helical" evidence="2">
    <location>
        <begin position="103"/>
        <end position="124"/>
    </location>
</feature>
<evidence type="ECO:0008006" key="4">
    <source>
        <dbReference type="Google" id="ProtNLM"/>
    </source>
</evidence>
<protein>
    <recommendedName>
        <fullName evidence="4">Sensor domain-containing protein</fullName>
    </recommendedName>
</protein>
<accession>A0AB39S4P9</accession>
<feature type="transmembrane region" description="Helical" evidence="2">
    <location>
        <begin position="52"/>
        <end position="72"/>
    </location>
</feature>
<evidence type="ECO:0000313" key="3">
    <source>
        <dbReference type="EMBL" id="XDQ62394.1"/>
    </source>
</evidence>
<gene>
    <name evidence="3" type="ORF">AB5J50_17110</name>
</gene>
<keyword evidence="2" id="KW-1133">Transmembrane helix</keyword>
<dbReference type="RefSeq" id="WP_369258983.1">
    <property type="nucleotide sequence ID" value="NZ_CP163440.1"/>
</dbReference>
<proteinExistence type="predicted"/>
<evidence type="ECO:0000256" key="2">
    <source>
        <dbReference type="SAM" id="Phobius"/>
    </source>
</evidence>
<evidence type="ECO:0000256" key="1">
    <source>
        <dbReference type="SAM" id="MobiDB-lite"/>
    </source>
</evidence>
<keyword evidence="2" id="KW-0812">Transmembrane</keyword>
<dbReference type="EMBL" id="CP163440">
    <property type="protein sequence ID" value="XDQ62394.1"/>
    <property type="molecule type" value="Genomic_DNA"/>
</dbReference>
<feature type="region of interest" description="Disordered" evidence="1">
    <location>
        <begin position="1"/>
        <end position="29"/>
    </location>
</feature>
<reference evidence="3" key="1">
    <citation type="submission" date="2024-07" db="EMBL/GenBank/DDBJ databases">
        <authorList>
            <person name="Yu S.T."/>
        </authorList>
    </citation>
    <scope>NUCLEOTIDE SEQUENCE</scope>
    <source>
        <strain evidence="3">R35</strain>
    </source>
</reference>
<organism evidence="3">
    <name type="scientific">Streptomyces sp. R35</name>
    <dbReference type="NCBI Taxonomy" id="3238630"/>
    <lineage>
        <taxon>Bacteria</taxon>
        <taxon>Bacillati</taxon>
        <taxon>Actinomycetota</taxon>
        <taxon>Actinomycetes</taxon>
        <taxon>Kitasatosporales</taxon>
        <taxon>Streptomycetaceae</taxon>
        <taxon>Streptomyces</taxon>
    </lineage>
</organism>
<sequence length="187" mass="20106">MATVRKPPPPRLRKPPSPELRKPPPPGLRDDTAVRAWRLVREPFTADTWRRVAYALLALPLGLLCIPLALLGPGGTAGRWQRALVRRFLGAELPGSARGPAHAVLATPVNLLVFAVTVYGWSLVPMNLGWPLRVSGSDYADSWGGPTFAGAWAFHAIVGGIGFLLLMPWLGRAMAAVQLRLAAALLS</sequence>
<feature type="transmembrane region" description="Helical" evidence="2">
    <location>
        <begin position="149"/>
        <end position="170"/>
    </location>
</feature>
<feature type="compositionally biased region" description="Pro residues" evidence="1">
    <location>
        <begin position="1"/>
        <end position="27"/>
    </location>
</feature>
<keyword evidence="2" id="KW-0472">Membrane</keyword>